<comment type="caution">
    <text evidence="3">The sequence shown here is derived from an EMBL/GenBank/DDBJ whole genome shotgun (WGS) entry which is preliminary data.</text>
</comment>
<evidence type="ECO:0000313" key="3">
    <source>
        <dbReference type="EMBL" id="NDW05965.1"/>
    </source>
</evidence>
<dbReference type="GO" id="GO:0016616">
    <property type="term" value="F:oxidoreductase activity, acting on the CH-OH group of donors, NAD or NADP as acceptor"/>
    <property type="evidence" value="ECO:0007669"/>
    <property type="project" value="TreeGrafter"/>
</dbReference>
<dbReference type="AlphaFoldDB" id="A0A6N9T6X0"/>
<dbReference type="Pfam" id="PF13561">
    <property type="entry name" value="adh_short_C2"/>
    <property type="match status" value="1"/>
</dbReference>
<reference evidence="3 4" key="1">
    <citation type="submission" date="2020-01" db="EMBL/GenBank/DDBJ databases">
        <title>Jiella pacifica sp. nov.</title>
        <authorList>
            <person name="Xue Z."/>
            <person name="Zhu S."/>
            <person name="Chen J."/>
            <person name="Yang J."/>
        </authorList>
    </citation>
    <scope>NUCLEOTIDE SEQUENCE [LARGE SCALE GENOMIC DNA]</scope>
    <source>
        <strain evidence="3 4">40Bstr34</strain>
    </source>
</reference>
<dbReference type="PANTHER" id="PTHR42760:SF115">
    <property type="entry name" value="3-OXOACYL-[ACYL-CARRIER-PROTEIN] REDUCTASE FABG"/>
    <property type="match status" value="1"/>
</dbReference>
<dbReference type="SUPFAM" id="SSF51735">
    <property type="entry name" value="NAD(P)-binding Rossmann-fold domains"/>
    <property type="match status" value="1"/>
</dbReference>
<name>A0A6N9T6X0_9HYPH</name>
<dbReference type="Proteomes" id="UP000469011">
    <property type="component" value="Unassembled WGS sequence"/>
</dbReference>
<gene>
    <name evidence="3" type="ORF">GTK09_16210</name>
</gene>
<comment type="similarity">
    <text evidence="1">Belongs to the short-chain dehydrogenases/reductases (SDR) family.</text>
</comment>
<evidence type="ECO:0000256" key="1">
    <source>
        <dbReference type="ARBA" id="ARBA00006484"/>
    </source>
</evidence>
<dbReference type="NCBIfam" id="NF005559">
    <property type="entry name" value="PRK07231.1"/>
    <property type="match status" value="1"/>
</dbReference>
<dbReference type="Gene3D" id="3.40.50.720">
    <property type="entry name" value="NAD(P)-binding Rossmann-like Domain"/>
    <property type="match status" value="1"/>
</dbReference>
<dbReference type="RefSeq" id="WP_163464391.1">
    <property type="nucleotide sequence ID" value="NZ_JAAAMG010000013.1"/>
</dbReference>
<proteinExistence type="inferred from homology"/>
<dbReference type="InterPro" id="IPR002347">
    <property type="entry name" value="SDR_fam"/>
</dbReference>
<dbReference type="PRINTS" id="PR00080">
    <property type="entry name" value="SDRFAMILY"/>
</dbReference>
<protein>
    <submittedName>
        <fullName evidence="3">SDR family oxidoreductase</fullName>
    </submittedName>
</protein>
<dbReference type="InterPro" id="IPR036291">
    <property type="entry name" value="NAD(P)-bd_dom_sf"/>
</dbReference>
<sequence length="254" mass="26588">MTDYRRKLDLSGKTALVTGAGQGIGAAIAMALAQTGADVHCTDIDATRAEATGAALPTGRVAGIHRLDVTDTAALRSLADKLPALDILVCNAGVVTNTPAEEMDDDEWQKVVDVNLTGVFRTCRAFGRKMVANGRGSIVNVGSMSGQIVNWPQPQCHYNATKAAVHHLTKSLAVEWAARGVRVNAVAPTYINTPLIAGVAEGSAELVDQWLKMTPMGRLGEPEEIASVVQFLASDASSLMTGSIVSVDGGYTSI</sequence>
<accession>A0A6N9T6X0</accession>
<dbReference type="GO" id="GO:0005975">
    <property type="term" value="P:carbohydrate metabolic process"/>
    <property type="evidence" value="ECO:0007669"/>
    <property type="project" value="UniProtKB-ARBA"/>
</dbReference>
<organism evidence="3 4">
    <name type="scientific">Jiella pacifica</name>
    <dbReference type="NCBI Taxonomy" id="2696469"/>
    <lineage>
        <taxon>Bacteria</taxon>
        <taxon>Pseudomonadati</taxon>
        <taxon>Pseudomonadota</taxon>
        <taxon>Alphaproteobacteria</taxon>
        <taxon>Hyphomicrobiales</taxon>
        <taxon>Aurantimonadaceae</taxon>
        <taxon>Jiella</taxon>
    </lineage>
</organism>
<dbReference type="PRINTS" id="PR00081">
    <property type="entry name" value="GDHRDH"/>
</dbReference>
<dbReference type="EMBL" id="JAAAMG010000013">
    <property type="protein sequence ID" value="NDW05965.1"/>
    <property type="molecule type" value="Genomic_DNA"/>
</dbReference>
<dbReference type="PROSITE" id="PS00061">
    <property type="entry name" value="ADH_SHORT"/>
    <property type="match status" value="1"/>
</dbReference>
<evidence type="ECO:0000256" key="2">
    <source>
        <dbReference type="ARBA" id="ARBA00023002"/>
    </source>
</evidence>
<keyword evidence="2" id="KW-0560">Oxidoreductase</keyword>
<evidence type="ECO:0000313" key="4">
    <source>
        <dbReference type="Proteomes" id="UP000469011"/>
    </source>
</evidence>
<dbReference type="FunFam" id="3.40.50.720:FF:000240">
    <property type="entry name" value="SDR family oxidoreductase"/>
    <property type="match status" value="1"/>
</dbReference>
<keyword evidence="4" id="KW-1185">Reference proteome</keyword>
<dbReference type="InterPro" id="IPR020904">
    <property type="entry name" value="Sc_DH/Rdtase_CS"/>
</dbReference>
<dbReference type="PANTHER" id="PTHR42760">
    <property type="entry name" value="SHORT-CHAIN DEHYDROGENASES/REDUCTASES FAMILY MEMBER"/>
    <property type="match status" value="1"/>
</dbReference>